<dbReference type="PRINTS" id="PR00385">
    <property type="entry name" value="P450"/>
</dbReference>
<dbReference type="InterPro" id="IPR050476">
    <property type="entry name" value="Insect_CytP450_Detox"/>
</dbReference>
<dbReference type="GO" id="GO:0005506">
    <property type="term" value="F:iron ion binding"/>
    <property type="evidence" value="ECO:0007669"/>
    <property type="project" value="InterPro"/>
</dbReference>
<comment type="subcellular location">
    <subcellularLocation>
        <location evidence="3">Endoplasmic reticulum membrane</location>
        <topology evidence="3">Peripheral membrane protein</topology>
    </subcellularLocation>
    <subcellularLocation>
        <location evidence="2">Microsome membrane</location>
        <topology evidence="2">Peripheral membrane protein</topology>
    </subcellularLocation>
</comment>
<keyword evidence="9 14" id="KW-0560">Oxidoreductase</keyword>
<accession>A0A0F7J015</accession>
<evidence type="ECO:0000256" key="2">
    <source>
        <dbReference type="ARBA" id="ARBA00004174"/>
    </source>
</evidence>
<dbReference type="InterPro" id="IPR017972">
    <property type="entry name" value="Cyt_P450_CS"/>
</dbReference>
<keyword evidence="5 13" id="KW-0349">Heme</keyword>
<evidence type="ECO:0000256" key="9">
    <source>
        <dbReference type="ARBA" id="ARBA00023002"/>
    </source>
</evidence>
<dbReference type="Gene3D" id="1.10.630.10">
    <property type="entry name" value="Cytochrome P450"/>
    <property type="match status" value="1"/>
</dbReference>
<dbReference type="PROSITE" id="PS00086">
    <property type="entry name" value="CYTOCHROME_P450"/>
    <property type="match status" value="1"/>
</dbReference>
<protein>
    <submittedName>
        <fullName evidence="15">Cytochrome P450 3081C1</fullName>
    </submittedName>
</protein>
<dbReference type="PANTHER" id="PTHR24292">
    <property type="entry name" value="CYTOCHROME P450"/>
    <property type="match status" value="1"/>
</dbReference>
<reference evidence="15" key="1">
    <citation type="journal article" date="2015" name="Environ. Sci. Technol.">
        <title>Identification of the Full 46 Cytochrome P450 (CYP) Complement and Modulation of CYP Expression in Response to Water-Accommodated Fractions of Crude Oil in the Cyclopoid Copepod Paracyclopina nana.</title>
        <authorList>
            <person name="Han J."/>
            <person name="Won E.J."/>
            <person name="Kim H.S."/>
            <person name="Nelson D.R."/>
            <person name="Lee S.J."/>
            <person name="Park H.G."/>
            <person name="Lee J.S."/>
        </authorList>
    </citation>
    <scope>NUCLEOTIDE SEQUENCE</scope>
</reference>
<evidence type="ECO:0000256" key="7">
    <source>
        <dbReference type="ARBA" id="ARBA00022824"/>
    </source>
</evidence>
<sequence length="514" mass="58509">MILATVAVIFVVALIYYFSRKFSYFKRHGLPYETGYFPLGSTNSWKMMTGSLSFANVVDDIYYKYKDEKCAGYYGPLGDPILVVRDWELSKKVLIKDFDHFVDRRPFAIDEKLDPYFSRMMVMMRGEAWKSMRSIMTPVFTSGRLKNMIPTMNKIAGQLIGQTRKLGDSPVHTKKLFKDFAMEVIMATGFGVEVNSWDDDNHIVKKMVDKLMGYDGNPLFILKFLFLFSFPKLGSFLGIKVSDAKAEKFFVDIIEQTMKQRKGEGASEQKNDLIDILLKAMEDSKNSQEGHSNSSSVLAQMSDEEKELVVVSQGLLMFFAGFDTISTTLALTFHFLATNPDLQEKLLAEVRKVMNDNGGDLTYDCLNKLHYTDAFINEAMRCYNFVGALERVCVKPYYIPEYGFYVPEGMLVQVPGQTMMQDEEFLANPKLFNPDNYFEGKVAPAMMNLNFGLGPRNCIAMRFAMMQVKLVVAHMVSTFAVLQCEKTPKELIPNPLNASLLPKGDLWVSFQPRK</sequence>
<proteinExistence type="evidence at transcript level"/>
<dbReference type="EMBL" id="KP899599">
    <property type="protein sequence ID" value="AKH03531.1"/>
    <property type="molecule type" value="mRNA"/>
</dbReference>
<name>A0A0F7J015_PARNA</name>
<keyword evidence="8" id="KW-0492">Microsome</keyword>
<dbReference type="CDD" id="cd11056">
    <property type="entry name" value="CYP6-like"/>
    <property type="match status" value="1"/>
</dbReference>
<keyword evidence="11 14" id="KW-0503">Monooxygenase</keyword>
<gene>
    <name evidence="15" type="primary">CYP3081C1</name>
</gene>
<dbReference type="GO" id="GO:0020037">
    <property type="term" value="F:heme binding"/>
    <property type="evidence" value="ECO:0007669"/>
    <property type="project" value="InterPro"/>
</dbReference>
<dbReference type="GO" id="GO:0016705">
    <property type="term" value="F:oxidoreductase activity, acting on paired donors, with incorporation or reduction of molecular oxygen"/>
    <property type="evidence" value="ECO:0007669"/>
    <property type="project" value="InterPro"/>
</dbReference>
<comment type="similarity">
    <text evidence="4 14">Belongs to the cytochrome P450 family.</text>
</comment>
<evidence type="ECO:0000256" key="14">
    <source>
        <dbReference type="RuleBase" id="RU000461"/>
    </source>
</evidence>
<evidence type="ECO:0000256" key="6">
    <source>
        <dbReference type="ARBA" id="ARBA00022723"/>
    </source>
</evidence>
<evidence type="ECO:0000313" key="15">
    <source>
        <dbReference type="EMBL" id="AKH03531.1"/>
    </source>
</evidence>
<dbReference type="InterPro" id="IPR001128">
    <property type="entry name" value="Cyt_P450"/>
</dbReference>
<evidence type="ECO:0000256" key="13">
    <source>
        <dbReference type="PIRSR" id="PIRSR602401-1"/>
    </source>
</evidence>
<dbReference type="AlphaFoldDB" id="A0A0F7J015"/>
<evidence type="ECO:0000256" key="11">
    <source>
        <dbReference type="ARBA" id="ARBA00023033"/>
    </source>
</evidence>
<evidence type="ECO:0000256" key="5">
    <source>
        <dbReference type="ARBA" id="ARBA00022617"/>
    </source>
</evidence>
<keyword evidence="12" id="KW-0472">Membrane</keyword>
<dbReference type="InterPro" id="IPR036396">
    <property type="entry name" value="Cyt_P450_sf"/>
</dbReference>
<evidence type="ECO:0000256" key="10">
    <source>
        <dbReference type="ARBA" id="ARBA00023004"/>
    </source>
</evidence>
<evidence type="ECO:0000256" key="8">
    <source>
        <dbReference type="ARBA" id="ARBA00022848"/>
    </source>
</evidence>
<evidence type="ECO:0000256" key="3">
    <source>
        <dbReference type="ARBA" id="ARBA00004406"/>
    </source>
</evidence>
<dbReference type="Pfam" id="PF00067">
    <property type="entry name" value="p450"/>
    <property type="match status" value="1"/>
</dbReference>
<evidence type="ECO:0000256" key="4">
    <source>
        <dbReference type="ARBA" id="ARBA00010617"/>
    </source>
</evidence>
<organism evidence="15">
    <name type="scientific">Paracyclopina nana</name>
    <name type="common">Marine copepod</name>
    <dbReference type="NCBI Taxonomy" id="565004"/>
    <lineage>
        <taxon>Eukaryota</taxon>
        <taxon>Metazoa</taxon>
        <taxon>Ecdysozoa</taxon>
        <taxon>Arthropoda</taxon>
        <taxon>Crustacea</taxon>
        <taxon>Multicrustacea</taxon>
        <taxon>Hexanauplia</taxon>
        <taxon>Copepoda</taxon>
        <taxon>Cyclopoida</taxon>
        <taxon>Cyclopettidae</taxon>
        <taxon>Paracyclopina</taxon>
    </lineage>
</organism>
<feature type="binding site" description="axial binding residue" evidence="13">
    <location>
        <position position="458"/>
    </location>
    <ligand>
        <name>heme</name>
        <dbReference type="ChEBI" id="CHEBI:30413"/>
    </ligand>
    <ligandPart>
        <name>Fe</name>
        <dbReference type="ChEBI" id="CHEBI:18248"/>
    </ligandPart>
</feature>
<dbReference type="InterPro" id="IPR002401">
    <property type="entry name" value="Cyt_P450_E_grp-I"/>
</dbReference>
<dbReference type="FunFam" id="1.10.630.10:FF:000182">
    <property type="entry name" value="Cytochrome P450 3A4"/>
    <property type="match status" value="1"/>
</dbReference>
<comment type="cofactor">
    <cofactor evidence="1 13">
        <name>heme</name>
        <dbReference type="ChEBI" id="CHEBI:30413"/>
    </cofactor>
</comment>
<keyword evidence="6 13" id="KW-0479">Metal-binding</keyword>
<evidence type="ECO:0000256" key="12">
    <source>
        <dbReference type="ARBA" id="ARBA00023136"/>
    </source>
</evidence>
<dbReference type="PANTHER" id="PTHR24292:SF54">
    <property type="entry name" value="CYP9F3-RELATED"/>
    <property type="match status" value="1"/>
</dbReference>
<dbReference type="PRINTS" id="PR00463">
    <property type="entry name" value="EP450I"/>
</dbReference>
<dbReference type="SUPFAM" id="SSF48264">
    <property type="entry name" value="Cytochrome P450"/>
    <property type="match status" value="1"/>
</dbReference>
<keyword evidence="10 13" id="KW-0408">Iron</keyword>
<keyword evidence="7" id="KW-0256">Endoplasmic reticulum</keyword>
<dbReference type="GO" id="GO:0005789">
    <property type="term" value="C:endoplasmic reticulum membrane"/>
    <property type="evidence" value="ECO:0007669"/>
    <property type="project" value="UniProtKB-SubCell"/>
</dbReference>
<evidence type="ECO:0000256" key="1">
    <source>
        <dbReference type="ARBA" id="ARBA00001971"/>
    </source>
</evidence>
<dbReference type="GO" id="GO:0004497">
    <property type="term" value="F:monooxygenase activity"/>
    <property type="evidence" value="ECO:0007669"/>
    <property type="project" value="UniProtKB-KW"/>
</dbReference>